<dbReference type="InterPro" id="IPR010730">
    <property type="entry name" value="HET"/>
</dbReference>
<comment type="caution">
    <text evidence="2">The sequence shown here is derived from an EMBL/GenBank/DDBJ whole genome shotgun (WGS) entry which is preliminary data.</text>
</comment>
<keyword evidence="3" id="KW-1185">Reference proteome</keyword>
<protein>
    <submittedName>
        <fullName evidence="2">Heterokaryon incompatibility protein-domain-containing protein</fullName>
    </submittedName>
</protein>
<sequence length="138" mass="15962">MRNSFFGLKPSAWPWRYQPLDSQQKQIRILSLAPHRQKLSPLAGDLLTVSLLDKPRYDALSYAWGDVESSLALTLNGSRLHIRRNLENALRHLRLPDEPRFLWIDALCINQTDIGERSHQVQLMGEIYSQATTVRAWI</sequence>
<dbReference type="Proteomes" id="UP001175000">
    <property type="component" value="Unassembled WGS sequence"/>
</dbReference>
<accession>A0AA40BU42</accession>
<reference evidence="2" key="1">
    <citation type="submission" date="2023-06" db="EMBL/GenBank/DDBJ databases">
        <title>Genome-scale phylogeny and comparative genomics of the fungal order Sordariales.</title>
        <authorList>
            <consortium name="Lawrence Berkeley National Laboratory"/>
            <person name="Hensen N."/>
            <person name="Bonometti L."/>
            <person name="Westerberg I."/>
            <person name="Brannstrom I.O."/>
            <person name="Guillou S."/>
            <person name="Cros-Aarteil S."/>
            <person name="Calhoun S."/>
            <person name="Haridas S."/>
            <person name="Kuo A."/>
            <person name="Mondo S."/>
            <person name="Pangilinan J."/>
            <person name="Riley R."/>
            <person name="Labutti K."/>
            <person name="Andreopoulos B."/>
            <person name="Lipzen A."/>
            <person name="Chen C."/>
            <person name="Yanf M."/>
            <person name="Daum C."/>
            <person name="Ng V."/>
            <person name="Clum A."/>
            <person name="Steindorff A."/>
            <person name="Ohm R."/>
            <person name="Martin F."/>
            <person name="Silar P."/>
            <person name="Natvig D."/>
            <person name="Lalanne C."/>
            <person name="Gautier V."/>
            <person name="Ament-Velasquez S.L."/>
            <person name="Kruys A."/>
            <person name="Hutchinson M.I."/>
            <person name="Powell A.J."/>
            <person name="Barry K."/>
            <person name="Miller A.N."/>
            <person name="Grigoriev I.V."/>
            <person name="Debuchy R."/>
            <person name="Gladieux P."/>
            <person name="Thoren M.H."/>
            <person name="Johannesson H."/>
        </authorList>
    </citation>
    <scope>NUCLEOTIDE SEQUENCE</scope>
    <source>
        <strain evidence="2">CBS 606.72</strain>
    </source>
</reference>
<dbReference type="EMBL" id="JAULSU010000006">
    <property type="protein sequence ID" value="KAK0613702.1"/>
    <property type="molecule type" value="Genomic_DNA"/>
</dbReference>
<feature type="domain" description="Heterokaryon incompatibility" evidence="1">
    <location>
        <begin position="57"/>
        <end position="137"/>
    </location>
</feature>
<evidence type="ECO:0000313" key="2">
    <source>
        <dbReference type="EMBL" id="KAK0613702.1"/>
    </source>
</evidence>
<dbReference type="AlphaFoldDB" id="A0AA40BU42"/>
<dbReference type="PANTHER" id="PTHR24148:SF73">
    <property type="entry name" value="HET DOMAIN PROTEIN (AFU_ORTHOLOGUE AFUA_8G01020)"/>
    <property type="match status" value="1"/>
</dbReference>
<name>A0AA40BU42_9PEZI</name>
<evidence type="ECO:0000313" key="3">
    <source>
        <dbReference type="Proteomes" id="UP001175000"/>
    </source>
</evidence>
<dbReference type="Pfam" id="PF06985">
    <property type="entry name" value="HET"/>
    <property type="match status" value="1"/>
</dbReference>
<evidence type="ECO:0000259" key="1">
    <source>
        <dbReference type="Pfam" id="PF06985"/>
    </source>
</evidence>
<gene>
    <name evidence="2" type="ORF">B0T14DRAFT_436844</name>
</gene>
<proteinExistence type="predicted"/>
<dbReference type="InterPro" id="IPR052895">
    <property type="entry name" value="HetReg/Transcr_Mod"/>
</dbReference>
<dbReference type="PANTHER" id="PTHR24148">
    <property type="entry name" value="ANKYRIN REPEAT DOMAIN-CONTAINING PROTEIN 39 HOMOLOG-RELATED"/>
    <property type="match status" value="1"/>
</dbReference>
<feature type="non-terminal residue" evidence="2">
    <location>
        <position position="138"/>
    </location>
</feature>
<organism evidence="2 3">
    <name type="scientific">Immersiella caudata</name>
    <dbReference type="NCBI Taxonomy" id="314043"/>
    <lineage>
        <taxon>Eukaryota</taxon>
        <taxon>Fungi</taxon>
        <taxon>Dikarya</taxon>
        <taxon>Ascomycota</taxon>
        <taxon>Pezizomycotina</taxon>
        <taxon>Sordariomycetes</taxon>
        <taxon>Sordariomycetidae</taxon>
        <taxon>Sordariales</taxon>
        <taxon>Lasiosphaeriaceae</taxon>
        <taxon>Immersiella</taxon>
    </lineage>
</organism>